<dbReference type="InterPro" id="IPR041577">
    <property type="entry name" value="RT_RNaseH_2"/>
</dbReference>
<dbReference type="Gene3D" id="3.10.10.10">
    <property type="entry name" value="HIV Type 1 Reverse Transcriptase, subunit A, domain 1"/>
    <property type="match status" value="1"/>
</dbReference>
<keyword evidence="4" id="KW-0548">Nucleotidyltransferase</keyword>
<dbReference type="EMBL" id="BQNB010016010">
    <property type="protein sequence ID" value="GJT46744.1"/>
    <property type="molecule type" value="Genomic_DNA"/>
</dbReference>
<protein>
    <submittedName>
        <fullName evidence="4">Reverse transcriptase domain-containing protein</fullName>
    </submittedName>
</protein>
<sequence length="750" mass="85558">MFRYTNTNADSIKLKLFPSSLFGEEKVWYNELSLDVITTWEEMRRAFVIRFFPPTIPTGSLLSNTQTNPKPTPSNDKPYQPPPAQNEYVNVVFTHSGKTYDPPVNSNNNTSIIYDDSKDEAEKAEKEEESSSSKKDKSDPPPLKAINVHLVDVLAGMPNYGKFLKDLMSNKSTMEKISTAFLNEECFTVVQNKLPSKLGDPESLLIPCTLANSVECLALADLGASINLMSYSFCNREMEEDSKVPLILGIPFLHTADVIIRVKSKELNLGVEDDRITFLIDKAMQHSYSSDDTCFRMDVIDEVKEEELDALLNDSEPFLKVDDNFEKLPLEEKLRIKTSIQEPPTDLEMKPLPKHLEYAFLEKDSLLPVVISALLKDDEKKHLVSVLKNHKEAFAWKTSDISGISPSFCKHKINFEDDAKPFIQRQRRLNPKMKEVVKKEIIKLLDASIICPIKDSPWVSPVHCVLKKQGMTVVTNEKNELVPTRIIIGWRVCIDYHKLNEATRKDHSPLPFMDQMLERLVGNKFFCFLDGFSGYFQIPIKHADKEKTTFTYPYGTYAYKRMPFGLRNAPATFQRCMIAIFQDMLETSMEVFMDDFLEKCHFMVTEGIVLGHKVSSVGLKVDKAKIDVIDKLPPPTNVKDVRSFLGHAGFYRRFIKDFPKISRPMTKLLEKDSVFDFNEECMKAFKTLKEKLTNAPIMVSTDWSQPFELICDASNFAVGVVLGQHEGKHFCPIHFASKTMNNTQQNYTVS</sequence>
<evidence type="ECO:0000259" key="2">
    <source>
        <dbReference type="Pfam" id="PF00078"/>
    </source>
</evidence>
<dbReference type="InterPro" id="IPR000477">
    <property type="entry name" value="RT_dom"/>
</dbReference>
<feature type="domain" description="Reverse transcriptase" evidence="2">
    <location>
        <begin position="489"/>
        <end position="628"/>
    </location>
</feature>
<dbReference type="GO" id="GO:0003964">
    <property type="term" value="F:RNA-directed DNA polymerase activity"/>
    <property type="evidence" value="ECO:0007669"/>
    <property type="project" value="UniProtKB-KW"/>
</dbReference>
<feature type="domain" description="Reverse transcriptase/retrotransposon-derived protein RNase H-like" evidence="3">
    <location>
        <begin position="677"/>
        <end position="749"/>
    </location>
</feature>
<keyword evidence="4" id="KW-0695">RNA-directed DNA polymerase</keyword>
<evidence type="ECO:0000313" key="5">
    <source>
        <dbReference type="Proteomes" id="UP001151760"/>
    </source>
</evidence>
<dbReference type="Proteomes" id="UP001151760">
    <property type="component" value="Unassembled WGS sequence"/>
</dbReference>
<feature type="region of interest" description="Disordered" evidence="1">
    <location>
        <begin position="99"/>
        <end position="143"/>
    </location>
</feature>
<keyword evidence="5" id="KW-1185">Reference proteome</keyword>
<feature type="compositionally biased region" description="Basic and acidic residues" evidence="1">
    <location>
        <begin position="120"/>
        <end position="139"/>
    </location>
</feature>
<accession>A0ABQ5E798</accession>
<name>A0ABQ5E798_9ASTR</name>
<feature type="region of interest" description="Disordered" evidence="1">
    <location>
        <begin position="59"/>
        <end position="85"/>
    </location>
</feature>
<dbReference type="SUPFAM" id="SSF56672">
    <property type="entry name" value="DNA/RNA polymerases"/>
    <property type="match status" value="1"/>
</dbReference>
<dbReference type="InterPro" id="IPR043502">
    <property type="entry name" value="DNA/RNA_pol_sf"/>
</dbReference>
<dbReference type="Gene3D" id="2.40.70.10">
    <property type="entry name" value="Acid Proteases"/>
    <property type="match status" value="1"/>
</dbReference>
<comment type="caution">
    <text evidence="4">The sequence shown here is derived from an EMBL/GenBank/DDBJ whole genome shotgun (WGS) entry which is preliminary data.</text>
</comment>
<dbReference type="InterPro" id="IPR051320">
    <property type="entry name" value="Viral_Replic_Matur_Polypro"/>
</dbReference>
<dbReference type="CDD" id="cd01647">
    <property type="entry name" value="RT_LTR"/>
    <property type="match status" value="1"/>
</dbReference>
<proteinExistence type="predicted"/>
<dbReference type="InterPro" id="IPR021109">
    <property type="entry name" value="Peptidase_aspartic_dom_sf"/>
</dbReference>
<reference evidence="4" key="2">
    <citation type="submission" date="2022-01" db="EMBL/GenBank/DDBJ databases">
        <authorList>
            <person name="Yamashiro T."/>
            <person name="Shiraishi A."/>
            <person name="Satake H."/>
            <person name="Nakayama K."/>
        </authorList>
    </citation>
    <scope>NUCLEOTIDE SEQUENCE</scope>
</reference>
<feature type="compositionally biased region" description="Polar residues" evidence="1">
    <location>
        <begin position="59"/>
        <end position="77"/>
    </location>
</feature>
<dbReference type="Gene3D" id="3.30.70.270">
    <property type="match status" value="2"/>
</dbReference>
<evidence type="ECO:0000259" key="3">
    <source>
        <dbReference type="Pfam" id="PF17919"/>
    </source>
</evidence>
<dbReference type="Pfam" id="PF17919">
    <property type="entry name" value="RT_RNaseH_2"/>
    <property type="match status" value="1"/>
</dbReference>
<evidence type="ECO:0000313" key="4">
    <source>
        <dbReference type="EMBL" id="GJT46744.1"/>
    </source>
</evidence>
<evidence type="ECO:0000256" key="1">
    <source>
        <dbReference type="SAM" id="MobiDB-lite"/>
    </source>
</evidence>
<keyword evidence="4" id="KW-0808">Transferase</keyword>
<dbReference type="PANTHER" id="PTHR33064">
    <property type="entry name" value="POL PROTEIN"/>
    <property type="match status" value="1"/>
</dbReference>
<gene>
    <name evidence="4" type="ORF">Tco_0955459</name>
</gene>
<organism evidence="4 5">
    <name type="scientific">Tanacetum coccineum</name>
    <dbReference type="NCBI Taxonomy" id="301880"/>
    <lineage>
        <taxon>Eukaryota</taxon>
        <taxon>Viridiplantae</taxon>
        <taxon>Streptophyta</taxon>
        <taxon>Embryophyta</taxon>
        <taxon>Tracheophyta</taxon>
        <taxon>Spermatophyta</taxon>
        <taxon>Magnoliopsida</taxon>
        <taxon>eudicotyledons</taxon>
        <taxon>Gunneridae</taxon>
        <taxon>Pentapetalae</taxon>
        <taxon>asterids</taxon>
        <taxon>campanulids</taxon>
        <taxon>Asterales</taxon>
        <taxon>Asteraceae</taxon>
        <taxon>Asteroideae</taxon>
        <taxon>Anthemideae</taxon>
        <taxon>Anthemidinae</taxon>
        <taxon>Tanacetum</taxon>
    </lineage>
</organism>
<dbReference type="Pfam" id="PF00078">
    <property type="entry name" value="RVT_1"/>
    <property type="match status" value="1"/>
</dbReference>
<reference evidence="4" key="1">
    <citation type="journal article" date="2022" name="Int. J. Mol. Sci.">
        <title>Draft Genome of Tanacetum Coccineum: Genomic Comparison of Closely Related Tanacetum-Family Plants.</title>
        <authorList>
            <person name="Yamashiro T."/>
            <person name="Shiraishi A."/>
            <person name="Nakayama K."/>
            <person name="Satake H."/>
        </authorList>
    </citation>
    <scope>NUCLEOTIDE SEQUENCE</scope>
</reference>
<dbReference type="PANTHER" id="PTHR33064:SF39">
    <property type="match status" value="1"/>
</dbReference>
<dbReference type="InterPro" id="IPR043128">
    <property type="entry name" value="Rev_trsase/Diguanyl_cyclase"/>
</dbReference>